<dbReference type="InterPro" id="IPR006047">
    <property type="entry name" value="GH13_cat_dom"/>
</dbReference>
<name>A0A344UX49_9ACTN</name>
<dbReference type="EC" id="5.4.99.15" evidence="2"/>
<accession>A0A344UX49</accession>
<dbReference type="Gene3D" id="3.30.1590.10">
    <property type="entry name" value="Maltooligosyl trehalose synthase, domain 2"/>
    <property type="match status" value="1"/>
</dbReference>
<dbReference type="Gene3D" id="1.10.150.200">
    <property type="entry name" value="Maltooligosyl trehalose synthase, domain 3"/>
    <property type="match status" value="1"/>
</dbReference>
<dbReference type="InterPro" id="IPR012767">
    <property type="entry name" value="Trehalose_TreY"/>
</dbReference>
<dbReference type="CDD" id="cd11336">
    <property type="entry name" value="AmyAc_MTSase"/>
    <property type="match status" value="1"/>
</dbReference>
<keyword evidence="2" id="KW-0413">Isomerase</keyword>
<reference evidence="2 3" key="1">
    <citation type="submission" date="2017-12" db="EMBL/GenBank/DDBJ databases">
        <title>The whole genome sequence of the Acidipropionibacterium virtanenii sp. nov. type strain JS278.</title>
        <authorList>
            <person name="Laine P."/>
            <person name="Deptula P."/>
            <person name="Varmanen P."/>
            <person name="Auvinen P."/>
        </authorList>
    </citation>
    <scope>NUCLEOTIDE SEQUENCE [LARGE SCALE GENOMIC DNA]</scope>
    <source>
        <strain evidence="2 3">JS278</strain>
    </source>
</reference>
<dbReference type="EMBL" id="CP025198">
    <property type="protein sequence ID" value="AXE39847.1"/>
    <property type="molecule type" value="Genomic_DNA"/>
</dbReference>
<dbReference type="NCBIfam" id="TIGR02401">
    <property type="entry name" value="trehalose_TreY"/>
    <property type="match status" value="1"/>
</dbReference>
<dbReference type="GO" id="GO:0047470">
    <property type="term" value="F:(1,4)-alpha-D-glucan 1-alpha-D-glucosylmutase activity"/>
    <property type="evidence" value="ECO:0007669"/>
    <property type="project" value="UniProtKB-EC"/>
</dbReference>
<gene>
    <name evidence="2" type="primary">treY</name>
    <name evidence="2" type="ORF">JS278_02712</name>
</gene>
<dbReference type="GO" id="GO:0030980">
    <property type="term" value="P:alpha-glucan catabolic process"/>
    <property type="evidence" value="ECO:0007669"/>
    <property type="project" value="TreeGrafter"/>
</dbReference>
<dbReference type="GO" id="GO:0005992">
    <property type="term" value="P:trehalose biosynthetic process"/>
    <property type="evidence" value="ECO:0007669"/>
    <property type="project" value="TreeGrafter"/>
</dbReference>
<dbReference type="Pfam" id="PF00128">
    <property type="entry name" value="Alpha-amylase"/>
    <property type="match status" value="1"/>
</dbReference>
<proteinExistence type="predicted"/>
<dbReference type="AlphaFoldDB" id="A0A344UX49"/>
<dbReference type="KEGG" id="acij:JS278_02712"/>
<keyword evidence="3" id="KW-1185">Reference proteome</keyword>
<dbReference type="InterPro" id="IPR017853">
    <property type="entry name" value="GH"/>
</dbReference>
<dbReference type="SUPFAM" id="SSF51445">
    <property type="entry name" value="(Trans)glycosidases"/>
    <property type="match status" value="1"/>
</dbReference>
<evidence type="ECO:0000313" key="3">
    <source>
        <dbReference type="Proteomes" id="UP000251995"/>
    </source>
</evidence>
<organism evidence="2 3">
    <name type="scientific">Acidipropionibacterium virtanenii</name>
    <dbReference type="NCBI Taxonomy" id="2057246"/>
    <lineage>
        <taxon>Bacteria</taxon>
        <taxon>Bacillati</taxon>
        <taxon>Actinomycetota</taxon>
        <taxon>Actinomycetes</taxon>
        <taxon>Propionibacteriales</taxon>
        <taxon>Propionibacteriaceae</taxon>
        <taxon>Acidipropionibacterium</taxon>
    </lineage>
</organism>
<sequence length="866" mass="95091">MRLECPRTRTGPWHGPYSVIVTSSSFSTPSGTYRLQFSADFTYDDALGRLDYLASLGVSHLFCSPILQAAPGSTHGYDVVDHTRISAECGGEDAFRRLCSAAHERGIGVVVDVVPNHMAVPTPLWHNLPLWNALREGPSSPFSGWFDIDLSNSLSVLMPVLGERIGTELASGNIHLETRDVPRIDGGTERQSVVVYYDHVFPVRPGTDDLPLASLLDQQWYRLAYWKVASDELNYRRFFNVDTLAAIRVEDEEVFRISHAKLLELHADGMVDGFRIDHPDGLANPRKYLDDLREATGGAWVVVEKILEPSETLPKDFPCAGTTGYDSLLRVDGLFNESAGLPGLNDIWERLASTPDTPAPSFSSTLDKAKHEVIGDMLFAEVSRLTEVAVSICASDIMLRDHTRRQLGRAIIELLAAMDRYRAYIEPGIEADEDEVAVITRAAERARVRLDADESDTLDLIVSLACGTVGPARDPYAQADRDEFITRFAQTCGPVMAKAKEDTAFYRYTRFTGVNEVGSDPGLVGVSPDDFHSFAADLARDWPTTMTTMSTHDTKRSSDVRARLGVLLEFPRDWEQLVADLEKYAEEPRSDLVDGATANLVWQTLAGTWRLAGTAAGAEPISAERLSGYLTKAMREAKTRTTWTEVDADYEQAVLDLATGCLTDPSVGELLDGFTGTTCQATRAAILGRKLVQLTMPGVPDVYQGCEVVDLSLVDPDNRRPVDLDYRDDLLGRIRFGSEDPLAGIPEAERLDAEKLLVTASALRIRRQHPEAFRGQDAVYRPVAATTGHAVAFSRSTAGAERMTSITVATRLAGVLAERGGWKDHQVVLPEGSFRDLLTGRGWPGGEVNLAELLESLPVALLVPEE</sequence>
<protein>
    <submittedName>
        <fullName evidence="2">Maltooligosyl trehalose synthase</fullName>
        <ecNumber evidence="2">5.4.99.15</ecNumber>
    </submittedName>
</protein>
<evidence type="ECO:0000259" key="1">
    <source>
        <dbReference type="SMART" id="SM00642"/>
    </source>
</evidence>
<dbReference type="PANTHER" id="PTHR10357:SF216">
    <property type="entry name" value="MALTOOLIGOSYL TREHALOSE SYNTHASE-RELATED"/>
    <property type="match status" value="1"/>
</dbReference>
<dbReference type="Gene3D" id="3.20.20.80">
    <property type="entry name" value="Glycosidases"/>
    <property type="match status" value="1"/>
</dbReference>
<feature type="domain" description="Glycosyl hydrolase family 13 catalytic" evidence="1">
    <location>
        <begin position="18"/>
        <end position="610"/>
    </location>
</feature>
<evidence type="ECO:0000313" key="2">
    <source>
        <dbReference type="EMBL" id="AXE39847.1"/>
    </source>
</evidence>
<dbReference type="InterPro" id="IPR013797">
    <property type="entry name" value="Maltooligo_trehalose_synth_4"/>
</dbReference>
<dbReference type="PANTHER" id="PTHR10357">
    <property type="entry name" value="ALPHA-AMYLASE FAMILY MEMBER"/>
    <property type="match status" value="1"/>
</dbReference>
<dbReference type="SMART" id="SM00642">
    <property type="entry name" value="Aamy"/>
    <property type="match status" value="1"/>
</dbReference>
<dbReference type="Proteomes" id="UP000251995">
    <property type="component" value="Chromosome"/>
</dbReference>
<dbReference type="Gene3D" id="1.10.10.470">
    <property type="entry name" value="Maltooligosyl trehalose synthase, domain 4"/>
    <property type="match status" value="1"/>
</dbReference>